<reference evidence="6" key="1">
    <citation type="journal article" date="2019" name="Curr. Biol.">
        <title>Genome Sequence of Striga asiatica Provides Insight into the Evolution of Plant Parasitism.</title>
        <authorList>
            <person name="Yoshida S."/>
            <person name="Kim S."/>
            <person name="Wafula E.K."/>
            <person name="Tanskanen J."/>
            <person name="Kim Y.M."/>
            <person name="Honaas L."/>
            <person name="Yang Z."/>
            <person name="Spallek T."/>
            <person name="Conn C.E."/>
            <person name="Ichihashi Y."/>
            <person name="Cheong K."/>
            <person name="Cui S."/>
            <person name="Der J.P."/>
            <person name="Gundlach H."/>
            <person name="Jiao Y."/>
            <person name="Hori C."/>
            <person name="Ishida J.K."/>
            <person name="Kasahara H."/>
            <person name="Kiba T."/>
            <person name="Kim M.S."/>
            <person name="Koo N."/>
            <person name="Laohavisit A."/>
            <person name="Lee Y.H."/>
            <person name="Lumba S."/>
            <person name="McCourt P."/>
            <person name="Mortimer J.C."/>
            <person name="Mutuku J.M."/>
            <person name="Nomura T."/>
            <person name="Sasaki-Sekimoto Y."/>
            <person name="Seto Y."/>
            <person name="Wang Y."/>
            <person name="Wakatake T."/>
            <person name="Sakakibara H."/>
            <person name="Demura T."/>
            <person name="Yamaguchi S."/>
            <person name="Yoneyama K."/>
            <person name="Manabe R.I."/>
            <person name="Nelson D.C."/>
            <person name="Schulman A.H."/>
            <person name="Timko M.P."/>
            <person name="dePamphilis C.W."/>
            <person name="Choi D."/>
            <person name="Shirasu K."/>
        </authorList>
    </citation>
    <scope>NUCLEOTIDE SEQUENCE [LARGE SCALE GENOMIC DNA]</scope>
    <source>
        <strain evidence="6">cv. UVA1</strain>
    </source>
</reference>
<evidence type="ECO:0000313" key="5">
    <source>
        <dbReference type="EMBL" id="GER36366.1"/>
    </source>
</evidence>
<evidence type="ECO:0000259" key="4">
    <source>
        <dbReference type="Pfam" id="PF23572"/>
    </source>
</evidence>
<evidence type="ECO:0000313" key="6">
    <source>
        <dbReference type="Proteomes" id="UP000325081"/>
    </source>
</evidence>
<evidence type="ECO:0000256" key="1">
    <source>
        <dbReference type="ARBA" id="ARBA00008068"/>
    </source>
</evidence>
<evidence type="ECO:0000259" key="3">
    <source>
        <dbReference type="Pfam" id="PF23571"/>
    </source>
</evidence>
<dbReference type="PANTHER" id="PTHR31901:SF96">
    <property type="entry name" value="INDOLE-3-ACETIC ACID-AMIDO SYNTHETASE GH3.1-RELATED"/>
    <property type="match status" value="1"/>
</dbReference>
<feature type="domain" description="GH3 middle" evidence="3">
    <location>
        <begin position="316"/>
        <end position="387"/>
    </location>
</feature>
<dbReference type="InterPro" id="IPR055378">
    <property type="entry name" value="GH3_C"/>
</dbReference>
<sequence length="546" mass="60900">MAANSSSPSLIGPDPLQLIEHMTQNAGSVQESLLTQILAQNAETEYLKGFSVNGVMDLEAFKSQVPLVTYEDIQPLIRRMADGDHSPILCAQPISQFLIRHMKGLDGGIGLNFMFTRSDARTRGGTLARLSTSSLYKSDIMKNRPANIYTSPNEAIYCPDPFQSTYTQLLCGLYNRSRVDRIETTFASTLVRVIKFLHTNWKQLTHDIRTGSLDPRVTDESIRGYMSRTYNKPDPELADSIASECANDDNWEGIITRIWPHAKYLWTIATGTMAQYIPTLNYYSGGLPIVSMTYASSESYLGINLHPTCKTSEVSYTFMPFIAYFEFLPSTGQHSEQKPVDLVNVEIGKEYEVVVTNGAGLYRYRLGDIVLVTGFYNSAPQFRFVRRKDVVLNIEWEKTKETELQAAVEKAANKLLRPLGMGVADYTSFVDTTSVPDHYVMYWELMGTGSNWPGDEVLGQCCFEVEESLNLAYRTLRAGDGPIGPLEIRVVGSGAFEEVMESAVARGVSISQYKVPRCVGGFKQVMDILEARVVSKHFSPATPRVS</sequence>
<keyword evidence="6" id="KW-1185">Reference proteome</keyword>
<feature type="domain" description="GH3 C-terminal" evidence="4">
    <location>
        <begin position="403"/>
        <end position="519"/>
    </location>
</feature>
<dbReference type="InterPro" id="IPR004993">
    <property type="entry name" value="GH3"/>
</dbReference>
<dbReference type="InterPro" id="IPR055377">
    <property type="entry name" value="GH3_M"/>
</dbReference>
<dbReference type="Pfam" id="PF23572">
    <property type="entry name" value="GH3_C"/>
    <property type="match status" value="1"/>
</dbReference>
<dbReference type="EMBL" id="BKCP01005172">
    <property type="protein sequence ID" value="GER36366.1"/>
    <property type="molecule type" value="Genomic_DNA"/>
</dbReference>
<proteinExistence type="inferred from homology"/>
<comment type="caution">
    <text evidence="5">The sequence shown here is derived from an EMBL/GenBank/DDBJ whole genome shotgun (WGS) entry which is preliminary data.</text>
</comment>
<protein>
    <submittedName>
        <fullName evidence="5">Auxin-responsive GH3 family protein</fullName>
    </submittedName>
</protein>
<keyword evidence="2" id="KW-0436">Ligase</keyword>
<organism evidence="5 6">
    <name type="scientific">Striga asiatica</name>
    <name type="common">Asiatic witchweed</name>
    <name type="synonym">Buchnera asiatica</name>
    <dbReference type="NCBI Taxonomy" id="4170"/>
    <lineage>
        <taxon>Eukaryota</taxon>
        <taxon>Viridiplantae</taxon>
        <taxon>Streptophyta</taxon>
        <taxon>Embryophyta</taxon>
        <taxon>Tracheophyta</taxon>
        <taxon>Spermatophyta</taxon>
        <taxon>Magnoliopsida</taxon>
        <taxon>eudicotyledons</taxon>
        <taxon>Gunneridae</taxon>
        <taxon>Pentapetalae</taxon>
        <taxon>asterids</taxon>
        <taxon>lamiids</taxon>
        <taxon>Lamiales</taxon>
        <taxon>Orobanchaceae</taxon>
        <taxon>Buchnereae</taxon>
        <taxon>Striga</taxon>
    </lineage>
</organism>
<comment type="similarity">
    <text evidence="1">Belongs to the IAA-amido conjugating enzyme family.</text>
</comment>
<dbReference type="GO" id="GO:0016881">
    <property type="term" value="F:acid-amino acid ligase activity"/>
    <property type="evidence" value="ECO:0007669"/>
    <property type="project" value="TreeGrafter"/>
</dbReference>
<dbReference type="PANTHER" id="PTHR31901">
    <property type="entry name" value="GH3 DOMAIN-CONTAINING PROTEIN"/>
    <property type="match status" value="1"/>
</dbReference>
<dbReference type="GO" id="GO:0005737">
    <property type="term" value="C:cytoplasm"/>
    <property type="evidence" value="ECO:0007669"/>
    <property type="project" value="TreeGrafter"/>
</dbReference>
<dbReference type="Proteomes" id="UP000325081">
    <property type="component" value="Unassembled WGS sequence"/>
</dbReference>
<name>A0A5A7PUP8_STRAF</name>
<dbReference type="Pfam" id="PF03321">
    <property type="entry name" value="GH3"/>
    <property type="match status" value="1"/>
</dbReference>
<dbReference type="OrthoDB" id="10004661at2759"/>
<dbReference type="Pfam" id="PF23571">
    <property type="entry name" value="GH3_M"/>
    <property type="match status" value="1"/>
</dbReference>
<evidence type="ECO:0000256" key="2">
    <source>
        <dbReference type="ARBA" id="ARBA00022598"/>
    </source>
</evidence>
<accession>A0A5A7PUP8</accession>
<gene>
    <name evidence="5" type="ORF">STAS_12702</name>
</gene>
<dbReference type="AlphaFoldDB" id="A0A5A7PUP8"/>